<feature type="transmembrane region" description="Helical" evidence="1">
    <location>
        <begin position="73"/>
        <end position="97"/>
    </location>
</feature>
<feature type="transmembrane region" description="Helical" evidence="1">
    <location>
        <begin position="109"/>
        <end position="132"/>
    </location>
</feature>
<feature type="transmembrane region" description="Helical" evidence="1">
    <location>
        <begin position="233"/>
        <end position="255"/>
    </location>
</feature>
<organism evidence="2">
    <name type="scientific">Enterobacter cloacae</name>
    <dbReference type="NCBI Taxonomy" id="550"/>
    <lineage>
        <taxon>Bacteria</taxon>
        <taxon>Pseudomonadati</taxon>
        <taxon>Pseudomonadota</taxon>
        <taxon>Gammaproteobacteria</taxon>
        <taxon>Enterobacterales</taxon>
        <taxon>Enterobacteriaceae</taxon>
        <taxon>Enterobacter</taxon>
        <taxon>Enterobacter cloacae complex</taxon>
    </lineage>
</organism>
<feature type="transmembrane region" description="Helical" evidence="1">
    <location>
        <begin position="23"/>
        <end position="42"/>
    </location>
</feature>
<feature type="transmembrane region" description="Helical" evidence="1">
    <location>
        <begin position="152"/>
        <end position="177"/>
    </location>
</feature>
<accession>A0A6B9XXU6</accession>
<gene>
    <name evidence="2" type="primary">wzy</name>
</gene>
<sequence length="395" mass="45650">MIYILYFITLFMVYAFLTHRKQALIVAIIITFLFIALSYPAGGDWIGYFINYDCKVNDVCQPGFVLFEPGYEFIVSIVGLLGYQSIIIFIAIINMTLVYHFAKDFDRGCYIVIAIMSMFLWSVYIEAIRQAIAMSIIMFSIHSLICKNMKRFVILVTIASTFHITAIIGFLFLIPIYFRAFTKVISYGFLISGLFFFLFSTDILSLALMVLPTDSIASQKLNFYLNSDQYRPILSIGTGTVLDILMLMIISVSFYRIKKNALSKHQHLNNIMLLGSCLYVTFAIFIGKMMPVMTRIGWYGMPFVLILIYVNIGESFYYKKHTRLMKSNFTKYYIYAYFVLQIARPFSYDYSNYNILHQQTIIENIDALDDSSLREAAKEKCLILTNMGYDYLCSI</sequence>
<name>A0A6B9XXU6_ENTCL</name>
<evidence type="ECO:0000256" key="1">
    <source>
        <dbReference type="SAM" id="Phobius"/>
    </source>
</evidence>
<reference evidence="2" key="1">
    <citation type="submission" date="2019-03" db="EMBL/GenBank/DDBJ databases">
        <title>Genetic characterization of the O-antigen and development of a molecular serotyping scheme for Enterobacter cloacae.</title>
        <authorList>
            <person name="Li Y."/>
            <person name="Huang J."/>
            <person name="Wang X."/>
            <person name="Xu C."/>
            <person name="Han T."/>
            <person name="Guo X."/>
        </authorList>
    </citation>
    <scope>NUCLEOTIDE SEQUENCE</scope>
    <source>
        <strain evidence="2">NCTC 11573</strain>
    </source>
</reference>
<feature type="transmembrane region" description="Helical" evidence="1">
    <location>
        <begin position="189"/>
        <end position="213"/>
    </location>
</feature>
<dbReference type="Pfam" id="PF14897">
    <property type="entry name" value="EpsG"/>
    <property type="match status" value="1"/>
</dbReference>
<dbReference type="EMBL" id="MK595716">
    <property type="protein sequence ID" value="QHR93104.1"/>
    <property type="molecule type" value="Genomic_DNA"/>
</dbReference>
<keyword evidence="1" id="KW-1133">Transmembrane helix</keyword>
<proteinExistence type="predicted"/>
<protein>
    <submittedName>
        <fullName evidence="2">O-antigen polymerase</fullName>
    </submittedName>
</protein>
<keyword evidence="1" id="KW-0812">Transmembrane</keyword>
<feature type="transmembrane region" description="Helical" evidence="1">
    <location>
        <begin position="298"/>
        <end position="318"/>
    </location>
</feature>
<keyword evidence="1" id="KW-0472">Membrane</keyword>
<feature type="transmembrane region" description="Helical" evidence="1">
    <location>
        <begin position="267"/>
        <end position="286"/>
    </location>
</feature>
<dbReference type="AlphaFoldDB" id="A0A6B9XXU6"/>
<evidence type="ECO:0000313" key="2">
    <source>
        <dbReference type="EMBL" id="QHR93104.1"/>
    </source>
</evidence>
<dbReference type="InterPro" id="IPR049458">
    <property type="entry name" value="EpsG-like"/>
</dbReference>